<evidence type="ECO:0000313" key="2">
    <source>
        <dbReference type="EMBL" id="KAG5197499.1"/>
    </source>
</evidence>
<organism evidence="2 3">
    <name type="scientific">Ovis aries</name>
    <name type="common">Sheep</name>
    <dbReference type="NCBI Taxonomy" id="9940"/>
    <lineage>
        <taxon>Eukaryota</taxon>
        <taxon>Metazoa</taxon>
        <taxon>Chordata</taxon>
        <taxon>Craniata</taxon>
        <taxon>Vertebrata</taxon>
        <taxon>Euteleostomi</taxon>
        <taxon>Mammalia</taxon>
        <taxon>Eutheria</taxon>
        <taxon>Laurasiatheria</taxon>
        <taxon>Artiodactyla</taxon>
        <taxon>Ruminantia</taxon>
        <taxon>Pecora</taxon>
        <taxon>Bovidae</taxon>
        <taxon>Caprinae</taxon>
        <taxon>Ovis</taxon>
    </lineage>
</organism>
<proteinExistence type="predicted"/>
<reference evidence="2 3" key="1">
    <citation type="submission" date="2020-12" db="EMBL/GenBank/DDBJ databases">
        <title>De novo assembly of Tibetan sheep genome.</title>
        <authorList>
            <person name="Li X."/>
        </authorList>
    </citation>
    <scope>NUCLEOTIDE SEQUENCE [LARGE SCALE GENOMIC DNA]</scope>
    <source>
        <tissue evidence="2">Heart</tissue>
    </source>
</reference>
<evidence type="ECO:0000256" key="1">
    <source>
        <dbReference type="SAM" id="MobiDB-lite"/>
    </source>
</evidence>
<evidence type="ECO:0000313" key="3">
    <source>
        <dbReference type="Proteomes" id="UP000664991"/>
    </source>
</evidence>
<dbReference type="Proteomes" id="UP000664991">
    <property type="component" value="Unassembled WGS sequence"/>
</dbReference>
<protein>
    <submittedName>
        <fullName evidence="2">Uncharacterized protein</fullName>
    </submittedName>
</protein>
<feature type="non-terminal residue" evidence="2">
    <location>
        <position position="1"/>
    </location>
</feature>
<feature type="region of interest" description="Disordered" evidence="1">
    <location>
        <begin position="26"/>
        <end position="135"/>
    </location>
</feature>
<comment type="caution">
    <text evidence="2">The sequence shown here is derived from an EMBL/GenBank/DDBJ whole genome shotgun (WGS) entry which is preliminary data.</text>
</comment>
<sequence length="135" mass="14154">LHWHLATEGSHRLAPWVVLESGEQLAAERGAETSGSPKKPWRAKPGQRAGRAGVEGAPLPGPPCATPDPACSRLTDRSARLSPPALTSPRQRPPGVGGLPPRHPLPPLQSAHPADLSRVTGSPGTDERTQSTSRV</sequence>
<gene>
    <name evidence="2" type="ORF">JEQ12_008228</name>
</gene>
<dbReference type="AlphaFoldDB" id="A0A836CTZ1"/>
<name>A0A836CTZ1_SHEEP</name>
<accession>A0A836CTZ1</accession>
<dbReference type="EMBL" id="JAEMGP010000019">
    <property type="protein sequence ID" value="KAG5197499.1"/>
    <property type="molecule type" value="Genomic_DNA"/>
</dbReference>